<accession>A0ABV4X954</accession>
<organism evidence="1 2">
    <name type="scientific">Floridaenema aerugineum BLCC-F46</name>
    <dbReference type="NCBI Taxonomy" id="3153654"/>
    <lineage>
        <taxon>Bacteria</taxon>
        <taxon>Bacillati</taxon>
        <taxon>Cyanobacteriota</taxon>
        <taxon>Cyanophyceae</taxon>
        <taxon>Oscillatoriophycideae</taxon>
        <taxon>Aerosakkonematales</taxon>
        <taxon>Aerosakkonemataceae</taxon>
        <taxon>Floridanema</taxon>
        <taxon>Floridanema aerugineum</taxon>
    </lineage>
</organism>
<reference evidence="1 2" key="1">
    <citation type="submission" date="2024-09" db="EMBL/GenBank/DDBJ databases">
        <title>Floridaenema gen nov. (Aerosakkonemataceae, Aerosakkonematales ord. nov., Cyanobacteria) from benthic tropical and subtropical fresh waters, with the description of four new species.</title>
        <authorList>
            <person name="Moretto J.A."/>
            <person name="Berthold D.E."/>
            <person name="Lefler F.W."/>
            <person name="Huang I.-S."/>
            <person name="Laughinghouse H. IV."/>
        </authorList>
    </citation>
    <scope>NUCLEOTIDE SEQUENCE [LARGE SCALE GENOMIC DNA]</scope>
    <source>
        <strain evidence="1 2">BLCC-F46</strain>
    </source>
</reference>
<dbReference type="RefSeq" id="WP_413272364.1">
    <property type="nucleotide sequence ID" value="NZ_JBHFNQ010000162.1"/>
</dbReference>
<gene>
    <name evidence="1" type="ORF">ACE1CC_20890</name>
</gene>
<proteinExistence type="predicted"/>
<keyword evidence="2" id="KW-1185">Reference proteome</keyword>
<evidence type="ECO:0000313" key="1">
    <source>
        <dbReference type="EMBL" id="MFB2879318.1"/>
    </source>
</evidence>
<sequence>MSQAEIEAALKAAFDQCIAANCPLTEVQKQILLQVAQRLSSTAEETANSEGTNPLDELTAQERLALLEFVKEQESLNQPWKIQLLNDWLNNTNSGAVQFIRDRYGLQWLNLVQPSHLAEYFERLSAELKLKVGDRIEVSNGLWEWIQEDGPCSQMWVSCTVIRVEERQENYSSCIIRFDNGIEYEIQGIYDWNRYNWRWPSG</sequence>
<dbReference type="EMBL" id="JBHFNQ010000162">
    <property type="protein sequence ID" value="MFB2879318.1"/>
    <property type="molecule type" value="Genomic_DNA"/>
</dbReference>
<comment type="caution">
    <text evidence="1">The sequence shown here is derived from an EMBL/GenBank/DDBJ whole genome shotgun (WGS) entry which is preliminary data.</text>
</comment>
<name>A0ABV4X954_9CYAN</name>
<protein>
    <recommendedName>
        <fullName evidence="3">ARC6 IMS domain-containing protein</fullName>
    </recommendedName>
</protein>
<evidence type="ECO:0000313" key="2">
    <source>
        <dbReference type="Proteomes" id="UP001576774"/>
    </source>
</evidence>
<evidence type="ECO:0008006" key="3">
    <source>
        <dbReference type="Google" id="ProtNLM"/>
    </source>
</evidence>
<dbReference type="Proteomes" id="UP001576774">
    <property type="component" value="Unassembled WGS sequence"/>
</dbReference>